<dbReference type="GO" id="GO:0006508">
    <property type="term" value="P:proteolysis"/>
    <property type="evidence" value="ECO:0007669"/>
    <property type="project" value="UniProtKB-KW"/>
</dbReference>
<evidence type="ECO:0000256" key="9">
    <source>
        <dbReference type="SAM" id="SignalP"/>
    </source>
</evidence>
<feature type="domain" description="LysM" evidence="10">
    <location>
        <begin position="174"/>
        <end position="217"/>
    </location>
</feature>
<dbReference type="CDD" id="cd00118">
    <property type="entry name" value="LysM"/>
    <property type="match status" value="3"/>
</dbReference>
<feature type="region of interest" description="Disordered" evidence="8">
    <location>
        <begin position="74"/>
        <end position="95"/>
    </location>
</feature>
<keyword evidence="3 9" id="KW-0732">Signal</keyword>
<evidence type="ECO:0000259" key="10">
    <source>
        <dbReference type="PROSITE" id="PS51782"/>
    </source>
</evidence>
<dbReference type="Pfam" id="PF00877">
    <property type="entry name" value="NLPC_P60"/>
    <property type="match status" value="1"/>
</dbReference>
<keyword evidence="13" id="KW-1185">Reference proteome</keyword>
<evidence type="ECO:0000259" key="11">
    <source>
        <dbReference type="PROSITE" id="PS51935"/>
    </source>
</evidence>
<dbReference type="STRING" id="33936.AZI98_18420"/>
<evidence type="ECO:0000256" key="6">
    <source>
        <dbReference type="ARBA" id="ARBA00022807"/>
    </source>
</evidence>
<dbReference type="Pfam" id="PF01476">
    <property type="entry name" value="LysM"/>
    <property type="match status" value="3"/>
</dbReference>
<evidence type="ECO:0000256" key="1">
    <source>
        <dbReference type="ARBA" id="ARBA00007074"/>
    </source>
</evidence>
<keyword evidence="5" id="KW-0378">Hydrolase</keyword>
<comment type="caution">
    <text evidence="12">The sequence shown here is derived from an EMBL/GenBank/DDBJ whole genome shotgun (WGS) entry which is preliminary data.</text>
</comment>
<feature type="domain" description="LysM" evidence="10">
    <location>
        <begin position="26"/>
        <end position="69"/>
    </location>
</feature>
<feature type="domain" description="NlpC/P60" evidence="11">
    <location>
        <begin position="242"/>
        <end position="360"/>
    </location>
</feature>
<dbReference type="Gene3D" id="3.90.1720.10">
    <property type="entry name" value="endopeptidase domain like (from Nostoc punctiforme)"/>
    <property type="match status" value="1"/>
</dbReference>
<dbReference type="SUPFAM" id="SSF54001">
    <property type="entry name" value="Cysteine proteinases"/>
    <property type="match status" value="1"/>
</dbReference>
<proteinExistence type="inferred from homology"/>
<reference evidence="12 13" key="1">
    <citation type="submission" date="2016-04" db="EMBL/GenBank/DDBJ databases">
        <title>Draft genome sequence of Aeribacillus pallidus 8m3 from petroleum reservoir.</title>
        <authorList>
            <person name="Poltaraus A.B."/>
            <person name="Nazina T.N."/>
            <person name="Tourova T.P."/>
            <person name="Malakho S.M."/>
            <person name="Korshunova A.V."/>
            <person name="Sokolova D.S."/>
        </authorList>
    </citation>
    <scope>NUCLEOTIDE SEQUENCE [LARGE SCALE GENOMIC DNA]</scope>
    <source>
        <strain evidence="12 13">8m3</strain>
    </source>
</reference>
<evidence type="ECO:0000256" key="7">
    <source>
        <dbReference type="ARBA" id="ARBA00023316"/>
    </source>
</evidence>
<evidence type="ECO:0000256" key="3">
    <source>
        <dbReference type="ARBA" id="ARBA00022729"/>
    </source>
</evidence>
<dbReference type="SUPFAM" id="SSF54106">
    <property type="entry name" value="LysM domain"/>
    <property type="match status" value="3"/>
</dbReference>
<name>A0A163Z314_9BACI</name>
<feature type="signal peptide" evidence="9">
    <location>
        <begin position="1"/>
        <end position="25"/>
    </location>
</feature>
<accession>A0A163Z314</accession>
<dbReference type="InterPro" id="IPR038765">
    <property type="entry name" value="Papain-like_cys_pep_sf"/>
</dbReference>
<dbReference type="FunFam" id="3.90.1720.10:FF:000009">
    <property type="entry name" value="Peptidoglycan endopeptidase LytF"/>
    <property type="match status" value="1"/>
</dbReference>
<evidence type="ECO:0000256" key="8">
    <source>
        <dbReference type="SAM" id="MobiDB-lite"/>
    </source>
</evidence>
<keyword evidence="2" id="KW-0645">Protease</keyword>
<feature type="domain" description="LysM" evidence="10">
    <location>
        <begin position="96"/>
        <end position="139"/>
    </location>
</feature>
<dbReference type="InterPro" id="IPR018392">
    <property type="entry name" value="LysM"/>
</dbReference>
<dbReference type="PROSITE" id="PS51782">
    <property type="entry name" value="LYSM"/>
    <property type="match status" value="3"/>
</dbReference>
<dbReference type="PANTHER" id="PTHR33734:SF22">
    <property type="entry name" value="MEMBRANE-BOUND LYTIC MUREIN TRANSGLYCOSYLASE D"/>
    <property type="match status" value="1"/>
</dbReference>
<dbReference type="InterPro" id="IPR036779">
    <property type="entry name" value="LysM_dom_sf"/>
</dbReference>
<dbReference type="PANTHER" id="PTHR33734">
    <property type="entry name" value="LYSM DOMAIN-CONTAINING GPI-ANCHORED PROTEIN 2"/>
    <property type="match status" value="1"/>
</dbReference>
<accession>A0A161ZPF3</accession>
<dbReference type="SMART" id="SM00257">
    <property type="entry name" value="LysM"/>
    <property type="match status" value="3"/>
</dbReference>
<gene>
    <name evidence="12" type="ORF">AZI98_18420</name>
</gene>
<dbReference type="RefSeq" id="WP_063389703.1">
    <property type="nucleotide sequence ID" value="NZ_LVHY01000109.1"/>
</dbReference>
<evidence type="ECO:0000256" key="5">
    <source>
        <dbReference type="ARBA" id="ARBA00022801"/>
    </source>
</evidence>
<keyword evidence="4" id="KW-0677">Repeat</keyword>
<dbReference type="AlphaFoldDB" id="A0A163Z314"/>
<dbReference type="EMBL" id="LWBR01000079">
    <property type="protein sequence ID" value="KZN94677.1"/>
    <property type="molecule type" value="Genomic_DNA"/>
</dbReference>
<evidence type="ECO:0000313" key="13">
    <source>
        <dbReference type="Proteomes" id="UP000076476"/>
    </source>
</evidence>
<dbReference type="GO" id="GO:0008932">
    <property type="term" value="F:lytic endotransglycosylase activity"/>
    <property type="evidence" value="ECO:0007669"/>
    <property type="project" value="TreeGrafter"/>
</dbReference>
<comment type="similarity">
    <text evidence="1">Belongs to the peptidase C40 family.</text>
</comment>
<protein>
    <submittedName>
        <fullName evidence="12">D-gamma-glutamyl-meso-diaminopimelic acid endopeptidase</fullName>
    </submittedName>
</protein>
<dbReference type="Proteomes" id="UP000076476">
    <property type="component" value="Unassembled WGS sequence"/>
</dbReference>
<dbReference type="OrthoDB" id="9813368at2"/>
<evidence type="ECO:0000256" key="4">
    <source>
        <dbReference type="ARBA" id="ARBA00022737"/>
    </source>
</evidence>
<feature type="compositionally biased region" description="Polar residues" evidence="8">
    <location>
        <begin position="159"/>
        <end position="175"/>
    </location>
</feature>
<keyword evidence="6" id="KW-0788">Thiol protease</keyword>
<feature type="chain" id="PRO_5030022366" evidence="9">
    <location>
        <begin position="26"/>
        <end position="360"/>
    </location>
</feature>
<organism evidence="12 13">
    <name type="scientific">Aeribacillus pallidus</name>
    <dbReference type="NCBI Taxonomy" id="33936"/>
    <lineage>
        <taxon>Bacteria</taxon>
        <taxon>Bacillati</taxon>
        <taxon>Bacillota</taxon>
        <taxon>Bacilli</taxon>
        <taxon>Bacillales</taxon>
        <taxon>Bacillaceae</taxon>
        <taxon>Aeribacillus</taxon>
    </lineage>
</organism>
<dbReference type="InterPro" id="IPR000064">
    <property type="entry name" value="NLP_P60_dom"/>
</dbReference>
<evidence type="ECO:0000256" key="2">
    <source>
        <dbReference type="ARBA" id="ARBA00022670"/>
    </source>
</evidence>
<feature type="region of interest" description="Disordered" evidence="8">
    <location>
        <begin position="150"/>
        <end position="175"/>
    </location>
</feature>
<evidence type="ECO:0000313" key="12">
    <source>
        <dbReference type="EMBL" id="KZN94677.1"/>
    </source>
</evidence>
<dbReference type="PROSITE" id="PS51935">
    <property type="entry name" value="NLPC_P60"/>
    <property type="match status" value="1"/>
</dbReference>
<dbReference type="GO" id="GO:0071555">
    <property type="term" value="P:cell wall organization"/>
    <property type="evidence" value="ECO:0007669"/>
    <property type="project" value="UniProtKB-KW"/>
</dbReference>
<dbReference type="GO" id="GO:0008234">
    <property type="term" value="F:cysteine-type peptidase activity"/>
    <property type="evidence" value="ECO:0007669"/>
    <property type="project" value="UniProtKB-KW"/>
</dbReference>
<sequence>MKKKVLGLTTSAVLGSSVFAGVASAETIRVEAGDTLWGISQRYNTTVVKLKEANRLTSDTIYIGQVLNIPSEASSSPKAKVTANNKTEAAPKQTGSTYTVKKGDTLWGIAKNNGTSVSELKRLNGLTSDLIYPGQVLKLSGSSQTVSSEKVSAKEQVQAPKQTSQTSNKASSQNTYTVQKGDSLWKIAVKFKLTVNQLKAANNLSSDVIYPGQVLKLSGSSADSARQVNSGTKTNSDSSTQNGKVLVMIQEAKKLVGVPYRWGGNTPSGFDCSGFVYYVLNKVTSVSRLSTAGYWNMMKPVSSPAVGDFVYFSTYKEGPSHMGIYLGNGDFIHAGSSGVQISNLNQKYWNDRYLGARSYF</sequence>
<dbReference type="Gene3D" id="3.10.350.10">
    <property type="entry name" value="LysM domain"/>
    <property type="match status" value="3"/>
</dbReference>
<keyword evidence="7" id="KW-0961">Cell wall biogenesis/degradation</keyword>